<evidence type="ECO:0000313" key="1">
    <source>
        <dbReference type="EMBL" id="GIL90849.1"/>
    </source>
</evidence>
<comment type="caution">
    <text evidence="2">The sequence shown here is derived from an EMBL/GenBank/DDBJ whole genome shotgun (WGS) entry which is preliminary data.</text>
</comment>
<sequence>MRFKIGSSIESYVTAEAIASELMMAKRFSACGGCKYDGGDRCRQPLAAEAALHDTSAALCTSWGHHHHEAWLQHVLVLSERTQTGGDEPLSCPNPDECRWKQIPTHMLQGVKRVARRYEGRDVAKQPTSSIVGPGAVYLEERNITCLFL</sequence>
<protein>
    <submittedName>
        <fullName evidence="2">Uncharacterized protein</fullName>
    </submittedName>
</protein>
<dbReference type="AlphaFoldDB" id="A0A8J4GSI2"/>
<dbReference type="Proteomes" id="UP000722791">
    <property type="component" value="Unassembled WGS sequence"/>
</dbReference>
<evidence type="ECO:0000313" key="3">
    <source>
        <dbReference type="Proteomes" id="UP000722791"/>
    </source>
</evidence>
<evidence type="ECO:0000313" key="2">
    <source>
        <dbReference type="EMBL" id="GIM14176.1"/>
    </source>
</evidence>
<evidence type="ECO:0000313" key="4">
    <source>
        <dbReference type="Proteomes" id="UP000747110"/>
    </source>
</evidence>
<gene>
    <name evidence="1" type="ORF">Vretifemale_18570</name>
    <name evidence="2" type="ORF">Vretimale_17177</name>
</gene>
<organism evidence="2 3">
    <name type="scientific">Volvox reticuliferus</name>
    <dbReference type="NCBI Taxonomy" id="1737510"/>
    <lineage>
        <taxon>Eukaryota</taxon>
        <taxon>Viridiplantae</taxon>
        <taxon>Chlorophyta</taxon>
        <taxon>core chlorophytes</taxon>
        <taxon>Chlorophyceae</taxon>
        <taxon>CS clade</taxon>
        <taxon>Chlamydomonadales</taxon>
        <taxon>Volvocaceae</taxon>
        <taxon>Volvox</taxon>
    </lineage>
</organism>
<dbReference type="Proteomes" id="UP000747110">
    <property type="component" value="Unassembled WGS sequence"/>
</dbReference>
<accession>A0A8J4GSI2</accession>
<reference evidence="2" key="1">
    <citation type="journal article" date="2021" name="Proc. Natl. Acad. Sci. U.S.A.">
        <title>Three genomes in the algal genus Volvox reveal the fate of a haploid sex-determining region after a transition to homothallism.</title>
        <authorList>
            <person name="Yamamoto K."/>
            <person name="Hamaji T."/>
            <person name="Kawai-Toyooka H."/>
            <person name="Matsuzaki R."/>
            <person name="Takahashi F."/>
            <person name="Nishimura Y."/>
            <person name="Kawachi M."/>
            <person name="Noguchi H."/>
            <person name="Minakuchi Y."/>
            <person name="Umen J.G."/>
            <person name="Toyoda A."/>
            <person name="Nozaki H."/>
        </authorList>
    </citation>
    <scope>NUCLEOTIDE SEQUENCE</scope>
    <source>
        <strain evidence="2">NIES-3785</strain>
        <strain evidence="1">NIES-3786</strain>
    </source>
</reference>
<proteinExistence type="predicted"/>
<keyword evidence="4" id="KW-1185">Reference proteome</keyword>
<dbReference type="OrthoDB" id="10418403at2759"/>
<dbReference type="EMBL" id="BNCQ01000054">
    <property type="protein sequence ID" value="GIM14176.1"/>
    <property type="molecule type" value="Genomic_DNA"/>
</dbReference>
<name>A0A8J4GSI2_9CHLO</name>
<dbReference type="EMBL" id="BNCP01000061">
    <property type="protein sequence ID" value="GIL90849.1"/>
    <property type="molecule type" value="Genomic_DNA"/>
</dbReference>